<evidence type="ECO:0000313" key="2">
    <source>
        <dbReference type="Proteomes" id="UP001239111"/>
    </source>
</evidence>
<proteinExistence type="predicted"/>
<reference evidence="1" key="1">
    <citation type="submission" date="2023-04" db="EMBL/GenBank/DDBJ databases">
        <title>A chromosome-level genome assembly of the parasitoid wasp Eretmocerus hayati.</title>
        <authorList>
            <person name="Zhong Y."/>
            <person name="Liu S."/>
            <person name="Liu Y."/>
        </authorList>
    </citation>
    <scope>NUCLEOTIDE SEQUENCE</scope>
    <source>
        <strain evidence="1">ZJU_SS_LIU_2023</strain>
    </source>
</reference>
<sequence length="347" mass="39022">MPLETIEAIISTTYDINYHGSDELTPLMAALHNRYYEVVSILLLNGADANRLDYFGRNSLHIAIQTQATLYIIESLLRCHPRSDTVSIKDNSYPLGLAIKYNDVSVADLLLAFHADINFAPDANIGPAIRWAVIYNHLEVLRLLIYYKASVNYIDHHGVGLVNTCIGNLARTNDINTVARAESMLRVLLDNGGTVPNLNLEMLLCSCTSVALRIILEISDESVVLQILENIIPPNAIECSLAQKYCIIEFVARRCFHNEITLPRNLSKELHDYYQLCVTELTASLPVTVVKFSLHQLIEGKFCYPIQQSAISALEEIIKDNSFPTYTNVIQMRLTTIVEHQTRSQMV</sequence>
<dbReference type="Proteomes" id="UP001239111">
    <property type="component" value="Chromosome 2"/>
</dbReference>
<organism evidence="1 2">
    <name type="scientific">Eretmocerus hayati</name>
    <dbReference type="NCBI Taxonomy" id="131215"/>
    <lineage>
        <taxon>Eukaryota</taxon>
        <taxon>Metazoa</taxon>
        <taxon>Ecdysozoa</taxon>
        <taxon>Arthropoda</taxon>
        <taxon>Hexapoda</taxon>
        <taxon>Insecta</taxon>
        <taxon>Pterygota</taxon>
        <taxon>Neoptera</taxon>
        <taxon>Endopterygota</taxon>
        <taxon>Hymenoptera</taxon>
        <taxon>Apocrita</taxon>
        <taxon>Proctotrupomorpha</taxon>
        <taxon>Chalcidoidea</taxon>
        <taxon>Aphelinidae</taxon>
        <taxon>Aphelininae</taxon>
        <taxon>Eretmocerus</taxon>
    </lineage>
</organism>
<comment type="caution">
    <text evidence="1">The sequence shown here is derived from an EMBL/GenBank/DDBJ whole genome shotgun (WGS) entry which is preliminary data.</text>
</comment>
<evidence type="ECO:0000313" key="1">
    <source>
        <dbReference type="EMBL" id="KAJ8676359.1"/>
    </source>
</evidence>
<name>A0ACC2NYI8_9HYME</name>
<dbReference type="EMBL" id="CM056742">
    <property type="protein sequence ID" value="KAJ8676359.1"/>
    <property type="molecule type" value="Genomic_DNA"/>
</dbReference>
<protein>
    <submittedName>
        <fullName evidence="1">Uncharacterized protein</fullName>
    </submittedName>
</protein>
<keyword evidence="2" id="KW-1185">Reference proteome</keyword>
<gene>
    <name evidence="1" type="ORF">QAD02_012146</name>
</gene>
<accession>A0ACC2NYI8</accession>